<protein>
    <submittedName>
        <fullName evidence="1">Uncharacterized protein</fullName>
    </submittedName>
</protein>
<sequence>MVLHSLRAQATKADDAALREVKMKMNVAYCIAKEELPFTKFKPLTVLCKKNSADITPSYDNHVRCGEMIATIADDMKLGLAEEIAGSHYLSVMIDGDTDASNKECEMVYVQIIMNGKPVNKLVGQQELQHGHALGVLQAKKTAFEQLGQETDWISKLVGFGADGAAVNMGHRGGVIAVLKEEVGEHVIPWHCMPHSPKSQRELQAVGIMLGVHHISNPSSVKGTRWIHVECALHALLKPSGQDEQIKCEMERAEFCAFSHFMADVFAELGSISQILQANDLILPKASAELQRTVSELEGMKLRPKPGGMLEKFLSSQPEGETVMFQV</sequence>
<accession>A0AAD7R5P9</accession>
<evidence type="ECO:0000313" key="2">
    <source>
        <dbReference type="Proteomes" id="UP001221898"/>
    </source>
</evidence>
<organism evidence="1 2">
    <name type="scientific">Aldrovandia affinis</name>
    <dbReference type="NCBI Taxonomy" id="143900"/>
    <lineage>
        <taxon>Eukaryota</taxon>
        <taxon>Metazoa</taxon>
        <taxon>Chordata</taxon>
        <taxon>Craniata</taxon>
        <taxon>Vertebrata</taxon>
        <taxon>Euteleostomi</taxon>
        <taxon>Actinopterygii</taxon>
        <taxon>Neopterygii</taxon>
        <taxon>Teleostei</taxon>
        <taxon>Notacanthiformes</taxon>
        <taxon>Halosauridae</taxon>
        <taxon>Aldrovandia</taxon>
    </lineage>
</organism>
<gene>
    <name evidence="1" type="ORF">AAFF_G00345000</name>
</gene>
<proteinExistence type="predicted"/>
<keyword evidence="2" id="KW-1185">Reference proteome</keyword>
<dbReference type="PANTHER" id="PTHR46880:SF5">
    <property type="entry name" value="DUF4371 DOMAIN-CONTAINING PROTEIN"/>
    <property type="match status" value="1"/>
</dbReference>
<dbReference type="PANTHER" id="PTHR46880">
    <property type="entry name" value="RAS-ASSOCIATING DOMAIN-CONTAINING PROTEIN"/>
    <property type="match status" value="1"/>
</dbReference>
<reference evidence="1" key="1">
    <citation type="journal article" date="2023" name="Science">
        <title>Genome structures resolve the early diversification of teleost fishes.</title>
        <authorList>
            <person name="Parey E."/>
            <person name="Louis A."/>
            <person name="Montfort J."/>
            <person name="Bouchez O."/>
            <person name="Roques C."/>
            <person name="Iampietro C."/>
            <person name="Lluch J."/>
            <person name="Castinel A."/>
            <person name="Donnadieu C."/>
            <person name="Desvignes T."/>
            <person name="Floi Bucao C."/>
            <person name="Jouanno E."/>
            <person name="Wen M."/>
            <person name="Mejri S."/>
            <person name="Dirks R."/>
            <person name="Jansen H."/>
            <person name="Henkel C."/>
            <person name="Chen W.J."/>
            <person name="Zahm M."/>
            <person name="Cabau C."/>
            <person name="Klopp C."/>
            <person name="Thompson A.W."/>
            <person name="Robinson-Rechavi M."/>
            <person name="Braasch I."/>
            <person name="Lecointre G."/>
            <person name="Bobe J."/>
            <person name="Postlethwait J.H."/>
            <person name="Berthelot C."/>
            <person name="Roest Crollius H."/>
            <person name="Guiguen Y."/>
        </authorList>
    </citation>
    <scope>NUCLEOTIDE SEQUENCE</scope>
    <source>
        <strain evidence="1">NC1722</strain>
    </source>
</reference>
<comment type="caution">
    <text evidence="1">The sequence shown here is derived from an EMBL/GenBank/DDBJ whole genome shotgun (WGS) entry which is preliminary data.</text>
</comment>
<dbReference type="Proteomes" id="UP001221898">
    <property type="component" value="Unassembled WGS sequence"/>
</dbReference>
<evidence type="ECO:0000313" key="1">
    <source>
        <dbReference type="EMBL" id="KAJ8366723.1"/>
    </source>
</evidence>
<name>A0AAD7R5P9_9TELE</name>
<dbReference type="EMBL" id="JAINUG010000552">
    <property type="protein sequence ID" value="KAJ8366723.1"/>
    <property type="molecule type" value="Genomic_DNA"/>
</dbReference>
<dbReference type="AlphaFoldDB" id="A0AAD7R5P9"/>